<gene>
    <name evidence="2" type="ORF">AOQ84DRAFT_148402</name>
</gene>
<keyword evidence="3" id="KW-1185">Reference proteome</keyword>
<keyword evidence="1" id="KW-0472">Membrane</keyword>
<proteinExistence type="predicted"/>
<keyword evidence="1" id="KW-0812">Transmembrane</keyword>
<accession>A0A8E2ERA8</accession>
<protein>
    <submittedName>
        <fullName evidence="2">Uncharacterized protein</fullName>
    </submittedName>
</protein>
<dbReference type="EMBL" id="KV750731">
    <property type="protein sequence ID" value="OCL03451.1"/>
    <property type="molecule type" value="Genomic_DNA"/>
</dbReference>
<keyword evidence="1" id="KW-1133">Transmembrane helix</keyword>
<dbReference type="Proteomes" id="UP000250140">
    <property type="component" value="Unassembled WGS sequence"/>
</dbReference>
<evidence type="ECO:0000313" key="2">
    <source>
        <dbReference type="EMBL" id="OCL03451.1"/>
    </source>
</evidence>
<sequence length="96" mass="10794">MPLSADSIIAIVTLLVTCPPALFAVWKIYIRRGHRQECCTHDMVSQRATPSSANHPSSRDHIIHCLYMERRVNTRALLFGAHTIEAISRAIVEDLV</sequence>
<organism evidence="2 3">
    <name type="scientific">Glonium stellatum</name>
    <dbReference type="NCBI Taxonomy" id="574774"/>
    <lineage>
        <taxon>Eukaryota</taxon>
        <taxon>Fungi</taxon>
        <taxon>Dikarya</taxon>
        <taxon>Ascomycota</taxon>
        <taxon>Pezizomycotina</taxon>
        <taxon>Dothideomycetes</taxon>
        <taxon>Pleosporomycetidae</taxon>
        <taxon>Gloniales</taxon>
        <taxon>Gloniaceae</taxon>
        <taxon>Glonium</taxon>
    </lineage>
</organism>
<evidence type="ECO:0000313" key="3">
    <source>
        <dbReference type="Proteomes" id="UP000250140"/>
    </source>
</evidence>
<dbReference type="AlphaFoldDB" id="A0A8E2ERA8"/>
<evidence type="ECO:0000256" key="1">
    <source>
        <dbReference type="SAM" id="Phobius"/>
    </source>
</evidence>
<feature type="transmembrane region" description="Helical" evidence="1">
    <location>
        <begin position="6"/>
        <end position="26"/>
    </location>
</feature>
<name>A0A8E2ERA8_9PEZI</name>
<dbReference type="OrthoDB" id="3775368at2759"/>
<reference evidence="2 3" key="1">
    <citation type="journal article" date="2016" name="Nat. Commun.">
        <title>Ectomycorrhizal ecology is imprinted in the genome of the dominant symbiotic fungus Cenococcum geophilum.</title>
        <authorList>
            <consortium name="DOE Joint Genome Institute"/>
            <person name="Peter M."/>
            <person name="Kohler A."/>
            <person name="Ohm R.A."/>
            <person name="Kuo A."/>
            <person name="Krutzmann J."/>
            <person name="Morin E."/>
            <person name="Arend M."/>
            <person name="Barry K.W."/>
            <person name="Binder M."/>
            <person name="Choi C."/>
            <person name="Clum A."/>
            <person name="Copeland A."/>
            <person name="Grisel N."/>
            <person name="Haridas S."/>
            <person name="Kipfer T."/>
            <person name="LaButti K."/>
            <person name="Lindquist E."/>
            <person name="Lipzen A."/>
            <person name="Maire R."/>
            <person name="Meier B."/>
            <person name="Mihaltcheva S."/>
            <person name="Molinier V."/>
            <person name="Murat C."/>
            <person name="Poggeler S."/>
            <person name="Quandt C.A."/>
            <person name="Sperisen C."/>
            <person name="Tritt A."/>
            <person name="Tisserant E."/>
            <person name="Crous P.W."/>
            <person name="Henrissat B."/>
            <person name="Nehls U."/>
            <person name="Egli S."/>
            <person name="Spatafora J.W."/>
            <person name="Grigoriev I.V."/>
            <person name="Martin F.M."/>
        </authorList>
    </citation>
    <scope>NUCLEOTIDE SEQUENCE [LARGE SCALE GENOMIC DNA]</scope>
    <source>
        <strain evidence="2 3">CBS 207.34</strain>
    </source>
</reference>